<dbReference type="PIRSF" id="PIRSF038992">
    <property type="entry name" value="Aldolase_Ia"/>
    <property type="match status" value="1"/>
</dbReference>
<comment type="similarity">
    <text evidence="4">Belongs to the DeoC/FbaB aldolase family. FbaB subfamily.</text>
</comment>
<dbReference type="PANTHER" id="PTHR47916">
    <property type="entry name" value="FRUCTOSE-BISPHOSPHATE ALDOLASE CLASS 1"/>
    <property type="match status" value="1"/>
</dbReference>
<evidence type="ECO:0000256" key="5">
    <source>
        <dbReference type="PIRSR" id="PIRSR038992-1"/>
    </source>
</evidence>
<proteinExistence type="inferred from homology"/>
<dbReference type="SMART" id="SM01133">
    <property type="entry name" value="DeoC"/>
    <property type="match status" value="1"/>
</dbReference>
<feature type="active site" description="Schiff-base intermediate with dihydroxyacetone-P" evidence="5">
    <location>
        <position position="204"/>
    </location>
</feature>
<accession>A0A0H3FXP6</accession>
<evidence type="ECO:0000256" key="2">
    <source>
        <dbReference type="ARBA" id="ARBA00023239"/>
    </source>
</evidence>
<dbReference type="InterPro" id="IPR041720">
    <property type="entry name" value="FbaB-like"/>
</dbReference>
<dbReference type="HOGENOM" id="CLU_057069_0_0_5"/>
<dbReference type="AlphaFoldDB" id="A0A0H3FXP6"/>
<dbReference type="NCBIfam" id="NF006704">
    <property type="entry name" value="PRK09250.1-1"/>
    <property type="match status" value="1"/>
</dbReference>
<sequence length="304" mass="32791">MSITPEVKAILDLYESDNPGTKANLARILNHGRLGGTGKLIILPVDQGLEHGPARSFYPNPAGYDPQYHYKLAIDGGFSAFAAPLGMLETGAATFAGQIPTILKMNSSNSWSSVNDQAVTSCVGDALRLGCSAVGFTIYPGSDIIFEQIEEFRHIAAEAKRCGLATVIWAYPRGGRLTKRGETALDVSAYAVHIAAQIGGHIIKVKLPTSHIEQPEAIPAYSGKDWAPLANRVSHIMESAFAGRRMVVFSGGEAKTPDELFKEAEAIRDGGGFGSIMGRNVFQRSREEALELVDKIVEIYKKKD</sequence>
<reference evidence="6 7" key="1">
    <citation type="journal article" date="2011" name="J. Bacteriol.">
        <title>Genome sequence of the ethanol-producing Zymomonas mobilis subsp. mobilis lectotype strain ATCC 10988.</title>
        <authorList>
            <person name="Pappas K.M."/>
            <person name="Kouvelis V.N."/>
            <person name="Saunders E."/>
            <person name="Brettin T.S."/>
            <person name="Bruce D."/>
            <person name="Detter C."/>
            <person name="Balakireva M."/>
            <person name="Han C.S."/>
            <person name="Savvakis G."/>
            <person name="Kyrpides N.C."/>
            <person name="Typas M.A."/>
        </authorList>
    </citation>
    <scope>NUCLEOTIDE SEQUENCE [LARGE SCALE GENOMIC DNA]</scope>
    <source>
        <strain evidence="7">ATCC 10988 / DSM 424 / CCUG 17860 / LMG 404 / NCIMB 8938 / NRRL B-806 / ZM1</strain>
    </source>
</reference>
<dbReference type="GO" id="GO:0006096">
    <property type="term" value="P:glycolytic process"/>
    <property type="evidence" value="ECO:0007669"/>
    <property type="project" value="UniProtKB-KW"/>
</dbReference>
<keyword evidence="2 6" id="KW-0456">Lyase</keyword>
<dbReference type="EMBL" id="CP002850">
    <property type="protein sequence ID" value="AEH62501.1"/>
    <property type="molecule type" value="Genomic_DNA"/>
</dbReference>
<dbReference type="SMR" id="A0A0H3FXP6"/>
<dbReference type="Proteomes" id="UP000001494">
    <property type="component" value="Chromosome"/>
</dbReference>
<keyword evidence="3" id="KW-0704">Schiff base</keyword>
<dbReference type="eggNOG" id="COG1830">
    <property type="taxonomic scope" value="Bacteria"/>
</dbReference>
<dbReference type="PANTHER" id="PTHR47916:SF4">
    <property type="entry name" value="FRUCTOSE-BISPHOSPHATE ALDOLASE CLASS 1"/>
    <property type="match status" value="1"/>
</dbReference>
<dbReference type="Gene3D" id="3.20.20.70">
    <property type="entry name" value="Aldolase class I"/>
    <property type="match status" value="1"/>
</dbReference>
<dbReference type="GeneID" id="79904583"/>
<feature type="active site" description="Proton donor" evidence="5">
    <location>
        <position position="171"/>
    </location>
</feature>
<evidence type="ECO:0000256" key="3">
    <source>
        <dbReference type="ARBA" id="ARBA00023270"/>
    </source>
</evidence>
<evidence type="ECO:0000313" key="7">
    <source>
        <dbReference type="Proteomes" id="UP000001494"/>
    </source>
</evidence>
<dbReference type="InterPro" id="IPR002915">
    <property type="entry name" value="DeoC/FbaB/LacD_aldolase"/>
</dbReference>
<evidence type="ECO:0000313" key="6">
    <source>
        <dbReference type="EMBL" id="AEH62501.1"/>
    </source>
</evidence>
<dbReference type="EC" id="4.1.2.13" evidence="1"/>
<organism evidence="6 7">
    <name type="scientific">Zymomonas mobilis subsp. mobilis (strain ATCC 10988 / DSM 424 / LMG 404 / NCIMB 8938 / NRRL B-806 / ZM1)</name>
    <dbReference type="NCBI Taxonomy" id="555217"/>
    <lineage>
        <taxon>Bacteria</taxon>
        <taxon>Pseudomonadati</taxon>
        <taxon>Pseudomonadota</taxon>
        <taxon>Alphaproteobacteria</taxon>
        <taxon>Sphingomonadales</taxon>
        <taxon>Zymomonadaceae</taxon>
        <taxon>Zymomonas</taxon>
    </lineage>
</organism>
<name>A0A0H3FXP6_ZYMMA</name>
<dbReference type="InterPro" id="IPR050456">
    <property type="entry name" value="DeoC/FbaB_aldolase"/>
</dbReference>
<dbReference type="SUPFAM" id="SSF51569">
    <property type="entry name" value="Aldolase"/>
    <property type="match status" value="1"/>
</dbReference>
<dbReference type="RefSeq" id="WP_011240134.1">
    <property type="nucleotide sequence ID" value="NC_017262.1"/>
</dbReference>
<dbReference type="KEGG" id="zmm:Zmob_0659"/>
<dbReference type="GO" id="GO:0004332">
    <property type="term" value="F:fructose-bisphosphate aldolase activity"/>
    <property type="evidence" value="ECO:0007669"/>
    <property type="project" value="UniProtKB-EC"/>
</dbReference>
<dbReference type="InterPro" id="IPR013785">
    <property type="entry name" value="Aldolase_TIM"/>
</dbReference>
<evidence type="ECO:0000256" key="4">
    <source>
        <dbReference type="ARBA" id="ARBA00049653"/>
    </source>
</evidence>
<evidence type="ECO:0000256" key="1">
    <source>
        <dbReference type="ARBA" id="ARBA00013068"/>
    </source>
</evidence>
<protein>
    <recommendedName>
        <fullName evidence="1">fructose-bisphosphate aldolase</fullName>
        <ecNumber evidence="1">4.1.2.13</ecNumber>
    </recommendedName>
</protein>
<gene>
    <name evidence="6" type="ordered locus">Zmob_0659</name>
</gene>
<dbReference type="Pfam" id="PF01791">
    <property type="entry name" value="DeoC"/>
    <property type="match status" value="1"/>
</dbReference>
<dbReference type="OrthoDB" id="9769559at2"/>